<feature type="region of interest" description="Disordered" evidence="1">
    <location>
        <begin position="1043"/>
        <end position="1184"/>
    </location>
</feature>
<feature type="compositionally biased region" description="Basic and acidic residues" evidence="1">
    <location>
        <begin position="1254"/>
        <end position="1264"/>
    </location>
</feature>
<reference evidence="2" key="1">
    <citation type="submission" date="2024-06" db="EMBL/GenBank/DDBJ databases">
        <authorList>
            <person name="Liu X."/>
            <person name="Lenzi L."/>
            <person name="Haldenby T S."/>
            <person name="Uol C."/>
        </authorList>
    </citation>
    <scope>NUCLEOTIDE SEQUENCE</scope>
</reference>
<gene>
    <name evidence="2" type="ORF">CDAUBV1_LOCUS16333</name>
</gene>
<feature type="compositionally biased region" description="Polar residues" evidence="1">
    <location>
        <begin position="1580"/>
        <end position="1590"/>
    </location>
</feature>
<feature type="region of interest" description="Disordered" evidence="1">
    <location>
        <begin position="1249"/>
        <end position="1278"/>
    </location>
</feature>
<organism evidence="2 3">
    <name type="scientific">Calicophoron daubneyi</name>
    <name type="common">Rumen fluke</name>
    <name type="synonym">Paramphistomum daubneyi</name>
    <dbReference type="NCBI Taxonomy" id="300641"/>
    <lineage>
        <taxon>Eukaryota</taxon>
        <taxon>Metazoa</taxon>
        <taxon>Spiralia</taxon>
        <taxon>Lophotrochozoa</taxon>
        <taxon>Platyhelminthes</taxon>
        <taxon>Trematoda</taxon>
        <taxon>Digenea</taxon>
        <taxon>Plagiorchiida</taxon>
        <taxon>Pronocephalata</taxon>
        <taxon>Paramphistomoidea</taxon>
        <taxon>Paramphistomidae</taxon>
        <taxon>Calicophoron</taxon>
    </lineage>
</organism>
<evidence type="ECO:0000256" key="1">
    <source>
        <dbReference type="SAM" id="MobiDB-lite"/>
    </source>
</evidence>
<name>A0AAV2TXI0_CALDB</name>
<feature type="compositionally biased region" description="Basic and acidic residues" evidence="1">
    <location>
        <begin position="1393"/>
        <end position="1404"/>
    </location>
</feature>
<feature type="region of interest" description="Disordered" evidence="1">
    <location>
        <begin position="1331"/>
        <end position="1410"/>
    </location>
</feature>
<accession>A0AAV2TXI0</accession>
<feature type="compositionally biased region" description="Basic residues" evidence="1">
    <location>
        <begin position="1120"/>
        <end position="1129"/>
    </location>
</feature>
<protein>
    <recommendedName>
        <fullName evidence="4">Telomere-associated protein Rif1 N-terminal domain-containing protein</fullName>
    </recommendedName>
</protein>
<evidence type="ECO:0000313" key="3">
    <source>
        <dbReference type="Proteomes" id="UP001497525"/>
    </source>
</evidence>
<feature type="compositionally biased region" description="Low complexity" evidence="1">
    <location>
        <begin position="1498"/>
        <end position="1518"/>
    </location>
</feature>
<feature type="compositionally biased region" description="Basic and acidic residues" evidence="1">
    <location>
        <begin position="1476"/>
        <end position="1489"/>
    </location>
</feature>
<feature type="region of interest" description="Disordered" evidence="1">
    <location>
        <begin position="1290"/>
        <end position="1317"/>
    </location>
</feature>
<feature type="region of interest" description="Disordered" evidence="1">
    <location>
        <begin position="1952"/>
        <end position="1971"/>
    </location>
</feature>
<proteinExistence type="predicted"/>
<feature type="region of interest" description="Disordered" evidence="1">
    <location>
        <begin position="1567"/>
        <end position="1610"/>
    </location>
</feature>
<evidence type="ECO:0000313" key="2">
    <source>
        <dbReference type="EMBL" id="CAL5141050.1"/>
    </source>
</evidence>
<feature type="compositionally biased region" description="Low complexity" evidence="1">
    <location>
        <begin position="1049"/>
        <end position="1061"/>
    </location>
</feature>
<feature type="compositionally biased region" description="Basic and acidic residues" evidence="1">
    <location>
        <begin position="1957"/>
        <end position="1971"/>
    </location>
</feature>
<sequence>MEEVISDLLKAELTPHLLCDKLGYLTRLVSLRTDAFVKEPSLPNLRSAIHLINFGFVLTKLAPEEYTLVLDLVSHSLEQLSMHPGLDGLRDANGQLNLADVVKFSMEKLLRVFLSTMERAPCATLSIVRSSITLFPQIITNKATFLRLMSILMLGIRITVQPGSSPNARQPAVLVLETLMSLLHLWERYKPSPDHYLDMLNELFDLFRVFPGDLAHAEARLRAWWDFICYLPSELLDCSFRRFVSPFLANLIGRYLSISAPLGDPQLHRYKLSQGNAYEGNERALQLAQHVFACFFNSPDVKLKRMEGVLTPKITKEVMAHNSYQLLVALVHWVHLLCGRSSKSKLKPSADCFPEQPVDKIWCNCIRHLLKTTAGVTSTDEQIPSASRSPSVRNRPVQQSGPSMVLQHVIATTCHLLSPIAASPLESKTTELPIGCPSPEECLNVVEESNELALKHPLPDNERFDVMFDLYLKLVELGGSWIQNNEGTENRTRLLRRWSDLAIRFLIQDPRFESPTATSLPKSWSVGGGNRYQFVRLVREVLSALLPDCVQLASNPALFDISTQESSMTVFLGQAPKISYSPEGLRFWSVLVDRLTQYIVTEQQISEDCTAVTLDTTTVQAALMAPIWLAGSTPPSTGVDREDSSKDERQLSTPHYLSNKDELALAKRLGTLFVAFHQEACLATTLVTNSWIDQLGHKIATLISAVSPDPCLQLNMNVIGRLLRSFAQNAERVQEGLDQKTSFNPFAWQCSQERPFGQLTGLLMGLKSCLLHIPWFDPPSHLRSPRHRLSPDNFLRILTSPPAVPIVPRSSQDSGTDESSSQSNLSERLAAMSYKISCGLIDALEAVSILIKEHARTTELLIVLAETLNPAFTRLANCCVQAQRAVIAAGTELDEPLLITQRRQQATTALQDVFVSLWQALGIPPVSIPEDDQASVLRSVSANRRQPSASTLASSTLVRVGCLLRPALIMSGVLTPTLEASCDAVSQKVFRESAHMLVPWLVGFWNELADSCPSVSKTDTRLWNDVRSVLSGHEETMCRLLTSLSTGMTPAPGTSRSSRSSTRGRGRPRNSKVPEATKSNDVRLPTVQTDTTQSRSQSLESTSPSSFTMTQSEPTTSPSKAKRGRRRLSLSRQLSAEETTPVGKRAKDSVLSVLSRSAPPKVLGRRGRGGRLSAARETSPRFSPKPGILAAALGIHSGSSPLLPNQQSWSPLNSSPGPLPGRPLVKRRLFMGSADSTGGLEHRMGLLGSRKRHLSDSDSGDKAAPRSSQKPLIEPPIPADFEDSAQFVFIQPAPDNSRKRRRTLTSHQKERFQEQKEEYIPITYTALDNSQQSLTGMGSDSQSQISQASWDQLQIRASETSSSVKPKEDAHESSPILKSLSDVVTDKGSPMQLDDKKPDTKNLETGEVSGLTSETASMSVAIPIVSLRSPVPLPDTDLPVNVYITKDNDEVSNPATVTKSTSDTSSGSVEIIAENTAKKAVEAPQKEDATGNPPDPLQSPSKSPQSSSSIEPKSFSTSVASKRYSCPPASPALTAPLPAALTTGLTSPLIRGAPSSRAQRMLALGLQKAAEKSVRHRPSGDSNSEPTTPENKPHVAASPSNHPPFSIEGESPSGIIRNLWSRKKLQRVSFAEQPTIITFGLSMSPPEPSHRESPVRKVLSDLTSSAINATTTIDESPPSQIDARRLTEDTDVNVAPSMGTVTEKAAEVEQEKLPKNTIATPLMKFKIHSTIPVDLDDLQSEKMQVQPSPMDAALPSSAVTNRRKSASPQRRVIVPRSALRSSPSATRKSPKDADSRKVRCPNRRRLFTSESPESQKQTEPIDPKISVTEIEDGKSSTGYTEMVGSDVQEVIVADSEAIEISDTQDAEGQPVDKSDDESIFVHSSLSQSQGTDDGCLLIEGSQGSQTDEPSNKLISEMSIDSPEESLVVQTASEAAPVSPPILSLHQTLETTSVPTDRSVHLSPTHEAERKEEPIADEKRIITLPLETTVVPNLEAEAQIMEGLSQISRMLPSLPKDRHQMVLMRALSAFKPIMH</sequence>
<evidence type="ECO:0008006" key="4">
    <source>
        <dbReference type="Google" id="ProtNLM"/>
    </source>
</evidence>
<feature type="region of interest" description="Disordered" evidence="1">
    <location>
        <begin position="1742"/>
        <end position="1842"/>
    </location>
</feature>
<dbReference type="Proteomes" id="UP001497525">
    <property type="component" value="Unassembled WGS sequence"/>
</dbReference>
<feature type="compositionally biased region" description="Polar residues" evidence="1">
    <location>
        <begin position="1331"/>
        <end position="1364"/>
    </location>
</feature>
<feature type="compositionally biased region" description="Polar residues" evidence="1">
    <location>
        <begin position="1086"/>
        <end position="1119"/>
    </location>
</feature>
<feature type="region of interest" description="Disordered" evidence="1">
    <location>
        <begin position="377"/>
        <end position="398"/>
    </location>
</feature>
<feature type="compositionally biased region" description="Basic and acidic residues" evidence="1">
    <location>
        <begin position="1307"/>
        <end position="1317"/>
    </location>
</feature>
<dbReference type="EMBL" id="CAXLJL010000822">
    <property type="protein sequence ID" value="CAL5141050.1"/>
    <property type="molecule type" value="Genomic_DNA"/>
</dbReference>
<comment type="caution">
    <text evidence="2">The sequence shown here is derived from an EMBL/GenBank/DDBJ whole genome shotgun (WGS) entry which is preliminary data.</text>
</comment>
<feature type="compositionally biased region" description="Polar residues" evidence="1">
    <location>
        <begin position="1808"/>
        <end position="1818"/>
    </location>
</feature>
<feature type="region of interest" description="Disordered" evidence="1">
    <location>
        <begin position="1476"/>
        <end position="1535"/>
    </location>
</feature>